<name>A0ACB8GAT4_9SAUR</name>
<reference evidence="1" key="1">
    <citation type="submission" date="2021-08" db="EMBL/GenBank/DDBJ databases">
        <title>The first chromosome-level gecko genome reveals the dynamic sex chromosomes of Neotropical dwarf geckos (Sphaerodactylidae: Sphaerodactylus).</title>
        <authorList>
            <person name="Pinto B.J."/>
            <person name="Keating S.E."/>
            <person name="Gamble T."/>
        </authorList>
    </citation>
    <scope>NUCLEOTIDE SEQUENCE</scope>
    <source>
        <strain evidence="1">TG3544</strain>
    </source>
</reference>
<dbReference type="Proteomes" id="UP000827872">
    <property type="component" value="Linkage Group LG01"/>
</dbReference>
<gene>
    <name evidence="1" type="ORF">K3G42_020462</name>
</gene>
<dbReference type="EMBL" id="CM037614">
    <property type="protein sequence ID" value="KAH8016622.1"/>
    <property type="molecule type" value="Genomic_DNA"/>
</dbReference>
<keyword evidence="2" id="KW-1185">Reference proteome</keyword>
<protein>
    <submittedName>
        <fullName evidence="1">Uncharacterized protein</fullName>
    </submittedName>
</protein>
<sequence>MRFWLQIVTSWKAGSEAIIAFDNVSLSLDCYLTINEERTHREKSPDVGNLSIERRSHEREVESLGSPKHIYNGTVDLAGNVNVKTAALLYNEMHVTLGSGEAMIISSDMLLRCKDQPGKSEMECQGWRGDS</sequence>
<evidence type="ECO:0000313" key="1">
    <source>
        <dbReference type="EMBL" id="KAH8016622.1"/>
    </source>
</evidence>
<proteinExistence type="predicted"/>
<comment type="caution">
    <text evidence="1">The sequence shown here is derived from an EMBL/GenBank/DDBJ whole genome shotgun (WGS) entry which is preliminary data.</text>
</comment>
<evidence type="ECO:0000313" key="2">
    <source>
        <dbReference type="Proteomes" id="UP000827872"/>
    </source>
</evidence>
<organism evidence="1 2">
    <name type="scientific">Sphaerodactylus townsendi</name>
    <dbReference type="NCBI Taxonomy" id="933632"/>
    <lineage>
        <taxon>Eukaryota</taxon>
        <taxon>Metazoa</taxon>
        <taxon>Chordata</taxon>
        <taxon>Craniata</taxon>
        <taxon>Vertebrata</taxon>
        <taxon>Euteleostomi</taxon>
        <taxon>Lepidosauria</taxon>
        <taxon>Squamata</taxon>
        <taxon>Bifurcata</taxon>
        <taxon>Gekkota</taxon>
        <taxon>Sphaerodactylidae</taxon>
        <taxon>Sphaerodactylus</taxon>
    </lineage>
</organism>
<accession>A0ACB8GAT4</accession>